<dbReference type="CDD" id="cd03784">
    <property type="entry name" value="GT1_Gtf-like"/>
    <property type="match status" value="1"/>
</dbReference>
<evidence type="ECO:0000313" key="7">
    <source>
        <dbReference type="Proteomes" id="UP000237000"/>
    </source>
</evidence>
<dbReference type="Proteomes" id="UP000237000">
    <property type="component" value="Unassembled WGS sequence"/>
</dbReference>
<comment type="caution">
    <text evidence="6">The sequence shown here is derived from an EMBL/GenBank/DDBJ whole genome shotgun (WGS) entry which is preliminary data.</text>
</comment>
<name>A0A2P5FKB9_TREOI</name>
<dbReference type="EC" id="2.4.1.-" evidence="5"/>
<keyword evidence="3 4" id="KW-0808">Transferase</keyword>
<evidence type="ECO:0000256" key="4">
    <source>
        <dbReference type="RuleBase" id="RU003718"/>
    </source>
</evidence>
<dbReference type="InterPro" id="IPR050481">
    <property type="entry name" value="UDP-glycosyltransf_plant"/>
</dbReference>
<dbReference type="InterPro" id="IPR002213">
    <property type="entry name" value="UDP_glucos_trans"/>
</dbReference>
<keyword evidence="7" id="KW-1185">Reference proteome</keyword>
<dbReference type="SUPFAM" id="SSF53756">
    <property type="entry name" value="UDP-Glycosyltransferase/glycogen phosphorylase"/>
    <property type="match status" value="1"/>
</dbReference>
<evidence type="ECO:0000256" key="2">
    <source>
        <dbReference type="ARBA" id="ARBA00022676"/>
    </source>
</evidence>
<dbReference type="GO" id="GO:0035251">
    <property type="term" value="F:UDP-glucosyltransferase activity"/>
    <property type="evidence" value="ECO:0007669"/>
    <property type="project" value="InterPro"/>
</dbReference>
<proteinExistence type="inferred from homology"/>
<gene>
    <name evidence="6" type="ORF">TorRG33x02_060590</name>
</gene>
<dbReference type="PANTHER" id="PTHR48048">
    <property type="entry name" value="GLYCOSYLTRANSFERASE"/>
    <property type="match status" value="1"/>
</dbReference>
<evidence type="ECO:0000256" key="1">
    <source>
        <dbReference type="ARBA" id="ARBA00009995"/>
    </source>
</evidence>
<dbReference type="Gene3D" id="3.40.50.2000">
    <property type="entry name" value="Glycogen Phosphorylase B"/>
    <property type="match status" value="4"/>
</dbReference>
<comment type="similarity">
    <text evidence="1 4">Belongs to the UDP-glycosyltransferase family.</text>
</comment>
<dbReference type="OrthoDB" id="5835829at2759"/>
<sequence>MKKRAELVFIPYPGISHLVSTVKIAKLLVDRDDRLFITVLVMKQTSLTDLNAQTDDVIVSGASERIKFVELPPYDHSHPGKFKSVLLETQKPNVKNVAAEIVRSGSSRPDSPRLAGFVIDMFCTTMIDVANEFGVPTYVFYTSGAGFLGLMFHLQELHDEHRVDPTELQNDPDAELVVPCFVERVPTSALPYAAVAEGWASLLIHNTRRMREAKGIIVNSFLELESHAVTPLSDGKFPSLYLVGPVLNSSDGGGQILHGDQFSDIITWLDDQPPLSVVFLCFGSMGYFREDQVKEIACALEQRRVVGWAPQVDILAHRAIGGFVSHCGWNSVLESVWFGVPTATWPVYAEQHLNAFELVKELGIAEEIKLDFKSGFYIESERTVLGAQEIEGGIRRLMEHGTEIRKRVKDMSEKSRKAVMEGGSSYSSLDRLISDMIENLP</sequence>
<dbReference type="Pfam" id="PF00201">
    <property type="entry name" value="UDPGT"/>
    <property type="match status" value="1"/>
</dbReference>
<evidence type="ECO:0000313" key="6">
    <source>
        <dbReference type="EMBL" id="PON98229.1"/>
    </source>
</evidence>
<dbReference type="FunFam" id="3.40.50.2000:FF:000056">
    <property type="entry name" value="Glycosyltransferase"/>
    <property type="match status" value="1"/>
</dbReference>
<dbReference type="PROSITE" id="PS00375">
    <property type="entry name" value="UDPGT"/>
    <property type="match status" value="1"/>
</dbReference>
<reference evidence="7" key="1">
    <citation type="submission" date="2016-06" db="EMBL/GenBank/DDBJ databases">
        <title>Parallel loss of symbiosis genes in relatives of nitrogen-fixing non-legume Parasponia.</title>
        <authorList>
            <person name="Van Velzen R."/>
            <person name="Holmer R."/>
            <person name="Bu F."/>
            <person name="Rutten L."/>
            <person name="Van Zeijl A."/>
            <person name="Liu W."/>
            <person name="Santuari L."/>
            <person name="Cao Q."/>
            <person name="Sharma T."/>
            <person name="Shen D."/>
            <person name="Roswanjaya Y."/>
            <person name="Wardhani T."/>
            <person name="Kalhor M.S."/>
            <person name="Jansen J."/>
            <person name="Van den Hoogen J."/>
            <person name="Gungor B."/>
            <person name="Hartog M."/>
            <person name="Hontelez J."/>
            <person name="Verver J."/>
            <person name="Yang W.-C."/>
            <person name="Schijlen E."/>
            <person name="Repin R."/>
            <person name="Schilthuizen M."/>
            <person name="Schranz E."/>
            <person name="Heidstra R."/>
            <person name="Miyata K."/>
            <person name="Fedorova E."/>
            <person name="Kohlen W."/>
            <person name="Bisseling T."/>
            <person name="Smit S."/>
            <person name="Geurts R."/>
        </authorList>
    </citation>
    <scope>NUCLEOTIDE SEQUENCE [LARGE SCALE GENOMIC DNA]</scope>
    <source>
        <strain evidence="7">cv. RG33-2</strain>
    </source>
</reference>
<evidence type="ECO:0000256" key="5">
    <source>
        <dbReference type="RuleBase" id="RU362057"/>
    </source>
</evidence>
<dbReference type="InParanoid" id="A0A2P5FKB9"/>
<dbReference type="EMBL" id="JXTC01000026">
    <property type="protein sequence ID" value="PON98229.1"/>
    <property type="molecule type" value="Genomic_DNA"/>
</dbReference>
<dbReference type="AlphaFoldDB" id="A0A2P5FKB9"/>
<dbReference type="PANTHER" id="PTHR48048:SF45">
    <property type="entry name" value="GLYCOSYLTRANSFERASE"/>
    <property type="match status" value="1"/>
</dbReference>
<organism evidence="6 7">
    <name type="scientific">Trema orientale</name>
    <name type="common">Charcoal tree</name>
    <name type="synonym">Celtis orientalis</name>
    <dbReference type="NCBI Taxonomy" id="63057"/>
    <lineage>
        <taxon>Eukaryota</taxon>
        <taxon>Viridiplantae</taxon>
        <taxon>Streptophyta</taxon>
        <taxon>Embryophyta</taxon>
        <taxon>Tracheophyta</taxon>
        <taxon>Spermatophyta</taxon>
        <taxon>Magnoliopsida</taxon>
        <taxon>eudicotyledons</taxon>
        <taxon>Gunneridae</taxon>
        <taxon>Pentapetalae</taxon>
        <taxon>rosids</taxon>
        <taxon>fabids</taxon>
        <taxon>Rosales</taxon>
        <taxon>Cannabaceae</taxon>
        <taxon>Trema</taxon>
    </lineage>
</organism>
<protein>
    <recommendedName>
        <fullName evidence="5">Glycosyltransferase</fullName>
        <ecNumber evidence="5">2.4.1.-</ecNumber>
    </recommendedName>
</protein>
<accession>A0A2P5FKB9</accession>
<evidence type="ECO:0000256" key="3">
    <source>
        <dbReference type="ARBA" id="ARBA00022679"/>
    </source>
</evidence>
<dbReference type="InterPro" id="IPR035595">
    <property type="entry name" value="UDP_glycos_trans_CS"/>
</dbReference>
<keyword evidence="2 4" id="KW-0328">Glycosyltransferase</keyword>